<reference evidence="1" key="1">
    <citation type="submission" date="2021-06" db="EMBL/GenBank/DDBJ databases">
        <authorList>
            <person name="Kallberg Y."/>
            <person name="Tangrot J."/>
            <person name="Rosling A."/>
        </authorList>
    </citation>
    <scope>NUCLEOTIDE SEQUENCE</scope>
    <source>
        <strain evidence="1">28 12/20/2015</strain>
    </source>
</reference>
<proteinExistence type="predicted"/>
<evidence type="ECO:0000313" key="2">
    <source>
        <dbReference type="Proteomes" id="UP000789366"/>
    </source>
</evidence>
<comment type="caution">
    <text evidence="1">The sequence shown here is derived from an EMBL/GenBank/DDBJ whole genome shotgun (WGS) entry which is preliminary data.</text>
</comment>
<protein>
    <submittedName>
        <fullName evidence="1">10479_t:CDS:1</fullName>
    </submittedName>
</protein>
<name>A0ACA9L6W3_9GLOM</name>
<accession>A0ACA9L6W3</accession>
<dbReference type="EMBL" id="CAJVPW010002839">
    <property type="protein sequence ID" value="CAG8514145.1"/>
    <property type="molecule type" value="Genomic_DNA"/>
</dbReference>
<sequence length="333" mass="38508">MSDWIKLAIEQEQINLFKYDSFQNQKVIGAGEFDVVYKAFSNDIEKIIVLKRLYDDDNGIWRDIFIKDIKNISVLTHHENVAKFFGITQDPETKTYYRVLQFANNGDLRYYLSNHFSELDWETKIRMAKDISSGINFLHDADIVHSNLHDRNILVHNDKLMITDFGLSKSLENNTKPISGGTCAFSDPIYFENPSYKRDKASDIYSLGVLFWELSKGLPPFKNMRDSEITLRVNRGERESPIKGTPIEFMIIYCNAWNNDPNLRPSIVEICDKLSCMQMTQVVPVYQGNENTSIGTDISSYDLENFISPKLNNPIAFTEQRFNQLQVVSKDYS</sequence>
<gene>
    <name evidence="1" type="ORF">SPELUC_LOCUS3615</name>
</gene>
<keyword evidence="2" id="KW-1185">Reference proteome</keyword>
<organism evidence="1 2">
    <name type="scientific">Cetraspora pellucida</name>
    <dbReference type="NCBI Taxonomy" id="1433469"/>
    <lineage>
        <taxon>Eukaryota</taxon>
        <taxon>Fungi</taxon>
        <taxon>Fungi incertae sedis</taxon>
        <taxon>Mucoromycota</taxon>
        <taxon>Glomeromycotina</taxon>
        <taxon>Glomeromycetes</taxon>
        <taxon>Diversisporales</taxon>
        <taxon>Gigasporaceae</taxon>
        <taxon>Cetraspora</taxon>
    </lineage>
</organism>
<evidence type="ECO:0000313" key="1">
    <source>
        <dbReference type="EMBL" id="CAG8514145.1"/>
    </source>
</evidence>
<dbReference type="Proteomes" id="UP000789366">
    <property type="component" value="Unassembled WGS sequence"/>
</dbReference>
<feature type="non-terminal residue" evidence="1">
    <location>
        <position position="333"/>
    </location>
</feature>